<comment type="caution">
    <text evidence="2">The sequence shown here is derived from an EMBL/GenBank/DDBJ whole genome shotgun (WGS) entry which is preliminary data.</text>
</comment>
<reference evidence="2 3" key="1">
    <citation type="submission" date="2019-03" db="EMBL/GenBank/DDBJ databases">
        <title>First draft genome of Liparis tanakae, snailfish: a comprehensive survey of snailfish specific genes.</title>
        <authorList>
            <person name="Kim W."/>
            <person name="Song I."/>
            <person name="Jeong J.-H."/>
            <person name="Kim D."/>
            <person name="Kim S."/>
            <person name="Ryu S."/>
            <person name="Song J.Y."/>
            <person name="Lee S.K."/>
        </authorList>
    </citation>
    <scope>NUCLEOTIDE SEQUENCE [LARGE SCALE GENOMIC DNA]</scope>
    <source>
        <tissue evidence="2">Muscle</tissue>
    </source>
</reference>
<sequence>MVNRSMTHTCPKIGPAGRVTVGFTASSNTKMLCVCCRRRLQKAAALSFPVSPCVFPADLTQLLHRQRIRTEATSCPRSTPQHPDLKLPAQRRLGGTEPECF</sequence>
<evidence type="ECO:0000256" key="1">
    <source>
        <dbReference type="SAM" id="MobiDB-lite"/>
    </source>
</evidence>
<gene>
    <name evidence="2" type="ORF">EYF80_017001</name>
</gene>
<protein>
    <submittedName>
        <fullName evidence="2">Uncharacterized protein</fullName>
    </submittedName>
</protein>
<keyword evidence="3" id="KW-1185">Reference proteome</keyword>
<name>A0A4Z2I407_9TELE</name>
<organism evidence="2 3">
    <name type="scientific">Liparis tanakae</name>
    <name type="common">Tanaka's snailfish</name>
    <dbReference type="NCBI Taxonomy" id="230148"/>
    <lineage>
        <taxon>Eukaryota</taxon>
        <taxon>Metazoa</taxon>
        <taxon>Chordata</taxon>
        <taxon>Craniata</taxon>
        <taxon>Vertebrata</taxon>
        <taxon>Euteleostomi</taxon>
        <taxon>Actinopterygii</taxon>
        <taxon>Neopterygii</taxon>
        <taxon>Teleostei</taxon>
        <taxon>Neoteleostei</taxon>
        <taxon>Acanthomorphata</taxon>
        <taxon>Eupercaria</taxon>
        <taxon>Perciformes</taxon>
        <taxon>Cottioidei</taxon>
        <taxon>Cottales</taxon>
        <taxon>Liparidae</taxon>
        <taxon>Liparis</taxon>
    </lineage>
</organism>
<dbReference type="AlphaFoldDB" id="A0A4Z2I407"/>
<dbReference type="Proteomes" id="UP000314294">
    <property type="component" value="Unassembled WGS sequence"/>
</dbReference>
<feature type="compositionally biased region" description="Polar residues" evidence="1">
    <location>
        <begin position="71"/>
        <end position="81"/>
    </location>
</feature>
<dbReference type="EMBL" id="SRLO01000133">
    <property type="protein sequence ID" value="TNN72717.1"/>
    <property type="molecule type" value="Genomic_DNA"/>
</dbReference>
<proteinExistence type="predicted"/>
<evidence type="ECO:0000313" key="2">
    <source>
        <dbReference type="EMBL" id="TNN72717.1"/>
    </source>
</evidence>
<evidence type="ECO:0000313" key="3">
    <source>
        <dbReference type="Proteomes" id="UP000314294"/>
    </source>
</evidence>
<accession>A0A4Z2I407</accession>
<feature type="region of interest" description="Disordered" evidence="1">
    <location>
        <begin position="71"/>
        <end position="101"/>
    </location>
</feature>